<dbReference type="Gene3D" id="3.40.50.150">
    <property type="entry name" value="Vaccinia Virus protein VP39"/>
    <property type="match status" value="1"/>
</dbReference>
<comment type="caution">
    <text evidence="1">The sequence shown here is derived from an EMBL/GenBank/DDBJ whole genome shotgun (WGS) entry which is preliminary data.</text>
</comment>
<protein>
    <submittedName>
        <fullName evidence="1">Putative Methylase involved in ubiquinone/menaquinone biosynthesis-like</fullName>
    </submittedName>
</protein>
<dbReference type="GO" id="GO:0032259">
    <property type="term" value="P:methylation"/>
    <property type="evidence" value="ECO:0007669"/>
    <property type="project" value="UniProtKB-KW"/>
</dbReference>
<sequence length="356" mass="39438">MDHKHLENQPWPQEGLERVERCPICGDVGRTLLHDGLTDKVFFCAPGRWSLYQCPTCGAAYLDPRPTPATIAMAYSAYYTHDEVNDIPSGRLGLFKRSLRNGYLNARYQAHFRPTWGIGRWITRLLPQKRWVDEGVRHLPTTGNPGVLVDIGCGNGQFLHTAMQLGWDAWGIDLDPKAVEAAQKTGATVIQGGFPDTGLPSGHFDIVTLNHVIEHVHNPLAALQEAFRVLKPGGKIWIATPNLESFGHARFGSSWRGLEPPRHLVLFTHHSMEKAMISAGFSDIEYKPCPMQASGYYQNSLRISGGEDPFDDRASTLPLALRLEALVADLRSVARPSRSETIVVTATRPPSNCITT</sequence>
<dbReference type="GO" id="GO:0008168">
    <property type="term" value="F:methyltransferase activity"/>
    <property type="evidence" value="ECO:0007669"/>
    <property type="project" value="UniProtKB-KW"/>
</dbReference>
<dbReference type="AlphaFoldDB" id="E6QEK4"/>
<dbReference type="EMBL" id="CABP01000128">
    <property type="protein sequence ID" value="CBI05630.1"/>
    <property type="molecule type" value="Genomic_DNA"/>
</dbReference>
<dbReference type="CDD" id="cd02440">
    <property type="entry name" value="AdoMet_MTases"/>
    <property type="match status" value="1"/>
</dbReference>
<dbReference type="InterPro" id="IPR029063">
    <property type="entry name" value="SAM-dependent_MTases_sf"/>
</dbReference>
<keyword evidence="1" id="KW-0808">Transferase</keyword>
<dbReference type="SUPFAM" id="SSF53335">
    <property type="entry name" value="S-adenosyl-L-methionine-dependent methyltransferases"/>
    <property type="match status" value="1"/>
</dbReference>
<proteinExistence type="predicted"/>
<keyword evidence="1" id="KW-0489">Methyltransferase</keyword>
<name>E6QEK4_9ZZZZ</name>
<keyword evidence="1" id="KW-0830">Ubiquinone</keyword>
<dbReference type="PANTHER" id="PTHR43861:SF6">
    <property type="entry name" value="METHYLTRANSFERASE TYPE 11"/>
    <property type="match status" value="1"/>
</dbReference>
<gene>
    <name evidence="1" type="ORF">CARN5_0860</name>
</gene>
<reference evidence="1" key="1">
    <citation type="submission" date="2009-10" db="EMBL/GenBank/DDBJ databases">
        <title>Diversity of trophic interactions inside an arsenic-rich microbial ecosystem.</title>
        <authorList>
            <person name="Bertin P.N."/>
            <person name="Heinrich-Salmeron A."/>
            <person name="Pelletier E."/>
            <person name="Goulhen-Chollet F."/>
            <person name="Arsene-Ploetze F."/>
            <person name="Gallien S."/>
            <person name="Calteau A."/>
            <person name="Vallenet D."/>
            <person name="Casiot C."/>
            <person name="Chane-Woon-Ming B."/>
            <person name="Giloteaux L."/>
            <person name="Barakat M."/>
            <person name="Bonnefoy V."/>
            <person name="Bruneel O."/>
            <person name="Chandler M."/>
            <person name="Cleiss J."/>
            <person name="Duran R."/>
            <person name="Elbaz-Poulichet F."/>
            <person name="Fonknechten N."/>
            <person name="Lauga B."/>
            <person name="Mornico D."/>
            <person name="Ortet P."/>
            <person name="Schaeffer C."/>
            <person name="Siguier P."/>
            <person name="Alexander Thil Smith A."/>
            <person name="Van Dorsselaer A."/>
            <person name="Weissenbach J."/>
            <person name="Medigue C."/>
            <person name="Le Paslier D."/>
        </authorList>
    </citation>
    <scope>NUCLEOTIDE SEQUENCE</scope>
</reference>
<organism evidence="1">
    <name type="scientific">mine drainage metagenome</name>
    <dbReference type="NCBI Taxonomy" id="410659"/>
    <lineage>
        <taxon>unclassified sequences</taxon>
        <taxon>metagenomes</taxon>
        <taxon>ecological metagenomes</taxon>
    </lineage>
</organism>
<evidence type="ECO:0000313" key="1">
    <source>
        <dbReference type="EMBL" id="CBI05630.1"/>
    </source>
</evidence>
<accession>E6QEK4</accession>
<dbReference type="PANTHER" id="PTHR43861">
    <property type="entry name" value="TRANS-ACONITATE 2-METHYLTRANSFERASE-RELATED"/>
    <property type="match status" value="1"/>
</dbReference>
<dbReference type="Pfam" id="PF13489">
    <property type="entry name" value="Methyltransf_23"/>
    <property type="match status" value="1"/>
</dbReference>